<gene>
    <name evidence="2" type="ORF">FUG_LOCUS331702</name>
</gene>
<dbReference type="PANTHER" id="PTHR44942:SF10">
    <property type="entry name" value="METHYLTRANSFERASE TYPE 11 DOMAIN-CONTAINING PROTEIN"/>
    <property type="match status" value="1"/>
</dbReference>
<name>A0A4E9EBF0_GIBZA</name>
<dbReference type="EMBL" id="CAAKMV010000137">
    <property type="protein sequence ID" value="VIO59121.1"/>
    <property type="molecule type" value="Genomic_DNA"/>
</dbReference>
<dbReference type="Pfam" id="PF08241">
    <property type="entry name" value="Methyltransf_11"/>
    <property type="match status" value="1"/>
</dbReference>
<evidence type="ECO:0000259" key="1">
    <source>
        <dbReference type="Pfam" id="PF08241"/>
    </source>
</evidence>
<reference evidence="2" key="1">
    <citation type="submission" date="2019-04" db="EMBL/GenBank/DDBJ databases">
        <authorList>
            <person name="Melise S."/>
            <person name="Noan J."/>
            <person name="Okalmin O."/>
        </authorList>
    </citation>
    <scope>NUCLEOTIDE SEQUENCE</scope>
    <source>
        <strain evidence="2">FN9</strain>
    </source>
</reference>
<dbReference type="CDD" id="cd02440">
    <property type="entry name" value="AdoMet_MTases"/>
    <property type="match status" value="1"/>
</dbReference>
<proteinExistence type="predicted"/>
<protein>
    <recommendedName>
        <fullName evidence="1">Methyltransferase type 11 domain-containing protein</fullName>
    </recommendedName>
</protein>
<dbReference type="AlphaFoldDB" id="A0A4E9EBF0"/>
<feature type="domain" description="Methyltransferase type 11" evidence="1">
    <location>
        <begin position="81"/>
        <end position="180"/>
    </location>
</feature>
<dbReference type="PANTHER" id="PTHR44942">
    <property type="entry name" value="METHYLTRANSF_11 DOMAIN-CONTAINING PROTEIN"/>
    <property type="match status" value="1"/>
</dbReference>
<dbReference type="InterPro" id="IPR051052">
    <property type="entry name" value="Diverse_substrate_MTase"/>
</dbReference>
<evidence type="ECO:0000313" key="2">
    <source>
        <dbReference type="EMBL" id="VIO59121.1"/>
    </source>
</evidence>
<dbReference type="Gene3D" id="3.40.50.150">
    <property type="entry name" value="Vaccinia Virus protein VP39"/>
    <property type="match status" value="1"/>
</dbReference>
<dbReference type="GO" id="GO:0008757">
    <property type="term" value="F:S-adenosylmethionine-dependent methyltransferase activity"/>
    <property type="evidence" value="ECO:0007669"/>
    <property type="project" value="InterPro"/>
</dbReference>
<dbReference type="InterPro" id="IPR029063">
    <property type="entry name" value="SAM-dependent_MTases_sf"/>
</dbReference>
<sequence length="343" mass="37563">MSYSLTNTLSTSETINQTYRKLTMAALVAQSEDQPRDVVFRNYSSQQASNYAEGRLGYSEALIEFVLKQHNSSGGRNGVLLDVGCGPGPATRMLAPHFDVAYGADPGLSMIEKAQQMGGISKAGAQIEYKVSGAEELDKIDGLEHSSIDLITAATAAHWFDMPKFWNAAAKLLKPGGTVALWTAFRQSDLSGGDKVQTLLEDFRENVLRPYSSAGSQITNDGYVDLLMPWDDPTTASLYDRGSSSRHELTAKDGYFPKPYLMDNNPGDDSLDEKLQRFEKLVNSFGTVNRWQKANTEIIGTEDDIVKILMRKLRAAAEDDGGILDLSSLADKYAIAVIIVKKV</sequence>
<dbReference type="SUPFAM" id="SSF53335">
    <property type="entry name" value="S-adenosyl-L-methionine-dependent methyltransferases"/>
    <property type="match status" value="1"/>
</dbReference>
<organism evidence="2">
    <name type="scientific">Gibberella zeae</name>
    <name type="common">Wheat head blight fungus</name>
    <name type="synonym">Fusarium graminearum</name>
    <dbReference type="NCBI Taxonomy" id="5518"/>
    <lineage>
        <taxon>Eukaryota</taxon>
        <taxon>Fungi</taxon>
        <taxon>Dikarya</taxon>
        <taxon>Ascomycota</taxon>
        <taxon>Pezizomycotina</taxon>
        <taxon>Sordariomycetes</taxon>
        <taxon>Hypocreomycetidae</taxon>
        <taxon>Hypocreales</taxon>
        <taxon>Nectriaceae</taxon>
        <taxon>Fusarium</taxon>
    </lineage>
</organism>
<accession>A0A4E9EBF0</accession>
<dbReference type="InterPro" id="IPR013216">
    <property type="entry name" value="Methyltransf_11"/>
</dbReference>